<feature type="region of interest" description="Disordered" evidence="2">
    <location>
        <begin position="330"/>
        <end position="449"/>
    </location>
</feature>
<feature type="compositionally biased region" description="Basic residues" evidence="2">
    <location>
        <begin position="472"/>
        <end position="485"/>
    </location>
</feature>
<dbReference type="CDD" id="cd06716">
    <property type="entry name" value="PDZ2-PDZRN4-like"/>
    <property type="match status" value="1"/>
</dbReference>
<feature type="compositionally biased region" description="Pro residues" evidence="2">
    <location>
        <begin position="431"/>
        <end position="441"/>
    </location>
</feature>
<accession>A0AAW1DXC9</accession>
<dbReference type="SUPFAM" id="SSF50156">
    <property type="entry name" value="PDZ domain-like"/>
    <property type="match status" value="1"/>
</dbReference>
<feature type="compositionally biased region" description="Basic and acidic residues" evidence="2">
    <location>
        <begin position="391"/>
        <end position="407"/>
    </location>
</feature>
<dbReference type="SMART" id="SM00228">
    <property type="entry name" value="PDZ"/>
    <property type="match status" value="1"/>
</dbReference>
<feature type="region of interest" description="Disordered" evidence="2">
    <location>
        <begin position="598"/>
        <end position="805"/>
    </location>
</feature>
<evidence type="ECO:0000313" key="5">
    <source>
        <dbReference type="Proteomes" id="UP001488805"/>
    </source>
</evidence>
<feature type="compositionally biased region" description="Polar residues" evidence="2">
    <location>
        <begin position="732"/>
        <end position="748"/>
    </location>
</feature>
<dbReference type="InterPro" id="IPR001478">
    <property type="entry name" value="PDZ"/>
</dbReference>
<proteinExistence type="predicted"/>
<feature type="compositionally biased region" description="Low complexity" evidence="2">
    <location>
        <begin position="685"/>
        <end position="697"/>
    </location>
</feature>
<feature type="domain" description="PDZ" evidence="3">
    <location>
        <begin position="193"/>
        <end position="262"/>
    </location>
</feature>
<dbReference type="InterPro" id="IPR036034">
    <property type="entry name" value="PDZ_sf"/>
</dbReference>
<sequence length="1047" mass="115912">MSGSNISLSSFSSLSSVASLSASSSSSVTSLLLPLSHQQKGWSDSLRPMDRHGNVKVRGRRPSQLPLDKPQNSQEPLHQPGSVRRSHRRKGTLVCGGNGAGSGSIYSVAMVAIPDCVDNGTQTDISFQNIVPLGRSRGHHRGSSSPPPPPSSPPLLEPYGINEYCVFEYNDPEDYFDVSNHEVDRQDDLEYEEVELYKSSQQEKLGLTVCYRTDDEDDLGIYVGEVNPNSIAAKNGRIREGDRILQINGVDIQNREEAVAILTREDSINFSLLLARPDLENDTPAGPEEDLQLTLAGGGFLTNPRVSSCSLTPAHPTGVHRLCRGGGGGGLAYPEEAGGRDGAGGDVDVEEEEEDDDGEEGERREEEDRDPPVPLPPLLSNSQELDSGVGRTDDSTRYEESSEHDLLGDQTSACNTNTTNTPGSTRKFRPGPSPRLSPRPSPGRGDTTPLLHLRELQLSSDSLPGLDWAAGPHHHHHHKHHHHHYQPPLTMMMPGLTEEECQRYQQLLEIKCQFEKHNEKRQREAELRDQEERTEGGEDSSSLVDVNGNATLSEHEMALIEEELRHLEFKCRNILRAQKMQQLRERCLKAWMMEEETAAAGDGRPAPPEAGLDDDDNDPHRHELSAINELPERERSDDKDSTSAYNTGGESCRSTPLVSTEQIPPLQEEEDQGGRRLMSPPPLLPLSRLPPLNSPLTPRRRGRDRDRERRHSNLSCSFSPGTYRKYEAANGNMAQGSSSTPCTPSKFRSLTREAGSSSRRGVADGGRGSRAGGATDRPGGGSAESSPYFSRRRQSHNKPLERYQSCMTLPSEGLVDPLDRVRDIVRAEAEERGMGTGSSGPASPRSVNSAPCGLESHYAGASRLGLALPLGLTHSSPTASPQRMEWKVKVRSDGTRYVAKRPVRDRLLKARAMKIREERSGMTTDDDAASEMKQGRYWSKEERKQQLLRAREYRRRREFMVQSRLHYLKGDRDTSSAGGVEDPRPAQTAQLPPRQDNILLLSQKKIMKKRNRRILDNWITIQELLAHGSRSPDGKKIYNPLLSVTTV</sequence>
<dbReference type="PANTHER" id="PTHR15545">
    <property type="entry name" value="PDZ DOMAIN CONTAINING RING FINGER PROTEIN 3, 4"/>
    <property type="match status" value="1"/>
</dbReference>
<name>A0AAW1DXC9_ZOAVI</name>
<feature type="compositionally biased region" description="Basic and acidic residues" evidence="2">
    <location>
        <begin position="518"/>
        <end position="536"/>
    </location>
</feature>
<keyword evidence="5" id="KW-1185">Reference proteome</keyword>
<dbReference type="Pfam" id="PF00595">
    <property type="entry name" value="PDZ"/>
    <property type="match status" value="1"/>
</dbReference>
<evidence type="ECO:0000256" key="2">
    <source>
        <dbReference type="SAM" id="MobiDB-lite"/>
    </source>
</evidence>
<dbReference type="Proteomes" id="UP001488805">
    <property type="component" value="Unassembled WGS sequence"/>
</dbReference>
<evidence type="ECO:0000259" key="3">
    <source>
        <dbReference type="PROSITE" id="PS50106"/>
    </source>
</evidence>
<feature type="region of interest" description="Disordered" evidence="2">
    <location>
        <begin position="133"/>
        <end position="157"/>
    </location>
</feature>
<organism evidence="4 5">
    <name type="scientific">Zoarces viviparus</name>
    <name type="common">Viviparous eelpout</name>
    <name type="synonym">Blennius viviparus</name>
    <dbReference type="NCBI Taxonomy" id="48416"/>
    <lineage>
        <taxon>Eukaryota</taxon>
        <taxon>Metazoa</taxon>
        <taxon>Chordata</taxon>
        <taxon>Craniata</taxon>
        <taxon>Vertebrata</taxon>
        <taxon>Euteleostomi</taxon>
        <taxon>Actinopterygii</taxon>
        <taxon>Neopterygii</taxon>
        <taxon>Teleostei</taxon>
        <taxon>Neoteleostei</taxon>
        <taxon>Acanthomorphata</taxon>
        <taxon>Eupercaria</taxon>
        <taxon>Perciformes</taxon>
        <taxon>Cottioidei</taxon>
        <taxon>Zoarcales</taxon>
        <taxon>Zoarcidae</taxon>
        <taxon>Zoarcinae</taxon>
        <taxon>Zoarces</taxon>
    </lineage>
</organism>
<feature type="compositionally biased region" description="Polar residues" evidence="2">
    <location>
        <begin position="409"/>
        <end position="424"/>
    </location>
</feature>
<feature type="compositionally biased region" description="Polar residues" evidence="2">
    <location>
        <begin position="642"/>
        <end position="662"/>
    </location>
</feature>
<dbReference type="EMBL" id="JBCEZU010000586">
    <property type="protein sequence ID" value="KAK9514718.1"/>
    <property type="molecule type" value="Genomic_DNA"/>
</dbReference>
<feature type="compositionally biased region" description="Acidic residues" evidence="2">
    <location>
        <begin position="347"/>
        <end position="360"/>
    </location>
</feature>
<dbReference type="FunFam" id="2.30.42.10:FF:000028">
    <property type="entry name" value="PDZ domain containing ring finger 4"/>
    <property type="match status" value="1"/>
</dbReference>
<feature type="compositionally biased region" description="Basic and acidic residues" evidence="2">
    <location>
        <begin position="618"/>
        <end position="641"/>
    </location>
</feature>
<dbReference type="InterPro" id="IPR051971">
    <property type="entry name" value="E3_ubiquitin-PDZ_ligase"/>
</dbReference>
<dbReference type="PROSITE" id="PS50106">
    <property type="entry name" value="PDZ"/>
    <property type="match status" value="1"/>
</dbReference>
<protein>
    <recommendedName>
        <fullName evidence="3">PDZ domain-containing protein</fullName>
    </recommendedName>
</protein>
<dbReference type="AlphaFoldDB" id="A0AAW1DXC9"/>
<reference evidence="4 5" key="1">
    <citation type="journal article" date="2024" name="Genome Biol. Evol.">
        <title>Chromosome-level genome assembly of the viviparous eelpout Zoarces viviparus.</title>
        <authorList>
            <person name="Fuhrmann N."/>
            <person name="Brasseur M.V."/>
            <person name="Bakowski C.E."/>
            <person name="Podsiadlowski L."/>
            <person name="Prost S."/>
            <person name="Krehenwinkel H."/>
            <person name="Mayer C."/>
        </authorList>
    </citation>
    <scope>NUCLEOTIDE SEQUENCE [LARGE SCALE GENOMIC DNA]</scope>
    <source>
        <strain evidence="4">NO-MEL_2022_Ind0_liver</strain>
    </source>
</reference>
<keyword evidence="1" id="KW-0175">Coiled coil</keyword>
<feature type="region of interest" description="Disordered" evidence="2">
    <location>
        <begin position="467"/>
        <end position="486"/>
    </location>
</feature>
<feature type="compositionally biased region" description="Pro residues" evidence="2">
    <location>
        <begin position="145"/>
        <end position="156"/>
    </location>
</feature>
<dbReference type="PANTHER" id="PTHR15545:SF4">
    <property type="entry name" value="PDZ DOMAIN-CONTAINING PROTEIN 4"/>
    <property type="match status" value="1"/>
</dbReference>
<gene>
    <name evidence="4" type="ORF">VZT92_025412</name>
</gene>
<feature type="region of interest" description="Disordered" evidence="2">
    <location>
        <begin position="39"/>
        <end position="95"/>
    </location>
</feature>
<feature type="region of interest" description="Disordered" evidence="2">
    <location>
        <begin position="518"/>
        <end position="545"/>
    </location>
</feature>
<comment type="caution">
    <text evidence="4">The sequence shown here is derived from an EMBL/GenBank/DDBJ whole genome shotgun (WGS) entry which is preliminary data.</text>
</comment>
<evidence type="ECO:0000256" key="1">
    <source>
        <dbReference type="ARBA" id="ARBA00023054"/>
    </source>
</evidence>
<dbReference type="Gene3D" id="2.30.42.10">
    <property type="match status" value="1"/>
</dbReference>
<feature type="region of interest" description="Disordered" evidence="2">
    <location>
        <begin position="970"/>
        <end position="994"/>
    </location>
</feature>
<evidence type="ECO:0000313" key="4">
    <source>
        <dbReference type="EMBL" id="KAK9514718.1"/>
    </source>
</evidence>